<keyword evidence="2" id="KW-1185">Reference proteome</keyword>
<gene>
    <name evidence="1" type="ORF">Pfra01_000494800</name>
</gene>
<evidence type="ECO:0000313" key="2">
    <source>
        <dbReference type="Proteomes" id="UP001165121"/>
    </source>
</evidence>
<comment type="caution">
    <text evidence="1">The sequence shown here is derived from an EMBL/GenBank/DDBJ whole genome shotgun (WGS) entry which is preliminary data.</text>
</comment>
<dbReference type="AlphaFoldDB" id="A0A9W6U5G5"/>
<organism evidence="1 2">
    <name type="scientific">Phytophthora fragariaefolia</name>
    <dbReference type="NCBI Taxonomy" id="1490495"/>
    <lineage>
        <taxon>Eukaryota</taxon>
        <taxon>Sar</taxon>
        <taxon>Stramenopiles</taxon>
        <taxon>Oomycota</taxon>
        <taxon>Peronosporomycetes</taxon>
        <taxon>Peronosporales</taxon>
        <taxon>Peronosporaceae</taxon>
        <taxon>Phytophthora</taxon>
    </lineage>
</organism>
<sequence>MKEYSAFTDSAFSGHFIDRVLDFRGDIGEFQGLFKHLDTARLEVDGIFMANGLANMTISPINVHIREDIHGKYMEFFTFKELPFGVEEAKEVAWDHWKGMEKHIMGNGDLYEKTAKVSSGGMDTFQYYGSSNASVRFV</sequence>
<proteinExistence type="predicted"/>
<protein>
    <submittedName>
        <fullName evidence="1">Unnamed protein product</fullName>
    </submittedName>
</protein>
<dbReference type="Proteomes" id="UP001165121">
    <property type="component" value="Unassembled WGS sequence"/>
</dbReference>
<dbReference type="OrthoDB" id="62280at2759"/>
<name>A0A9W6U5G5_9STRA</name>
<evidence type="ECO:0000313" key="1">
    <source>
        <dbReference type="EMBL" id="GMF26363.1"/>
    </source>
</evidence>
<reference evidence="1" key="1">
    <citation type="submission" date="2023-04" db="EMBL/GenBank/DDBJ databases">
        <title>Phytophthora fragariaefolia NBRC 109709.</title>
        <authorList>
            <person name="Ichikawa N."/>
            <person name="Sato H."/>
            <person name="Tonouchi N."/>
        </authorList>
    </citation>
    <scope>NUCLEOTIDE SEQUENCE</scope>
    <source>
        <strain evidence="1">NBRC 109709</strain>
    </source>
</reference>
<accession>A0A9W6U5G5</accession>
<dbReference type="EMBL" id="BSXT01000394">
    <property type="protein sequence ID" value="GMF26363.1"/>
    <property type="molecule type" value="Genomic_DNA"/>
</dbReference>